<comment type="caution">
    <text evidence="6">The sequence shown here is derived from an EMBL/GenBank/DDBJ whole genome shotgun (WGS) entry which is preliminary data.</text>
</comment>
<dbReference type="InterPro" id="IPR052035">
    <property type="entry name" value="ZnF_BED_domain_contain"/>
</dbReference>
<evidence type="ECO:0000256" key="5">
    <source>
        <dbReference type="ARBA" id="ARBA00023242"/>
    </source>
</evidence>
<evidence type="ECO:0000256" key="1">
    <source>
        <dbReference type="ARBA" id="ARBA00004123"/>
    </source>
</evidence>
<evidence type="ECO:0000256" key="3">
    <source>
        <dbReference type="ARBA" id="ARBA00022771"/>
    </source>
</evidence>
<gene>
    <name evidence="6" type="ORF">RCO7_11764</name>
</gene>
<dbReference type="SUPFAM" id="SSF53098">
    <property type="entry name" value="Ribonuclease H-like"/>
    <property type="match status" value="1"/>
</dbReference>
<evidence type="ECO:0000256" key="4">
    <source>
        <dbReference type="ARBA" id="ARBA00022833"/>
    </source>
</evidence>
<dbReference type="PANTHER" id="PTHR46481:SF10">
    <property type="entry name" value="ZINC FINGER BED DOMAIN-CONTAINING PROTEIN 39"/>
    <property type="match status" value="1"/>
</dbReference>
<evidence type="ECO:0008006" key="8">
    <source>
        <dbReference type="Google" id="ProtNLM"/>
    </source>
</evidence>
<sequence length="302" mass="34885">MTFYSNLIKARIKARFYYTINRAQNEPDFTINTDDLPLIFKKGLFSKTLEPINQNPIEPRLVTVRCLYRGCSKVFRNQRVNHSTNSELNTSDIEEASSQGSSSSQTAITQAFRGLKRPASPNKEPFNLKKYKWLLIRFIIENNLSFRSISSTSFRELTLYLNEHYIDSTLKLKSHAISMAYLSEPHSGKYLFKVLSKALEEWNIQDRIISITRDNASSNDTLIEAFIKDYDIKGIKFQGDIACLAHVLNLVVQDILKNIIKDAYSDLDDRGSIANIENNREEDLNNNRLRSIEIYYFLAKEN</sequence>
<keyword evidence="2" id="KW-0479">Metal-binding</keyword>
<dbReference type="Proteomes" id="UP000178129">
    <property type="component" value="Unassembled WGS sequence"/>
</dbReference>
<protein>
    <recommendedName>
        <fullName evidence="8">DUF659 domain-containing protein</fullName>
    </recommendedName>
</protein>
<dbReference type="InParanoid" id="A0A1E1K4W9"/>
<dbReference type="STRING" id="914237.A0A1E1K4W9"/>
<proteinExistence type="predicted"/>
<keyword evidence="4" id="KW-0862">Zinc</keyword>
<organism evidence="6 7">
    <name type="scientific">Rhynchosporium graminicola</name>
    <dbReference type="NCBI Taxonomy" id="2792576"/>
    <lineage>
        <taxon>Eukaryota</taxon>
        <taxon>Fungi</taxon>
        <taxon>Dikarya</taxon>
        <taxon>Ascomycota</taxon>
        <taxon>Pezizomycotina</taxon>
        <taxon>Leotiomycetes</taxon>
        <taxon>Helotiales</taxon>
        <taxon>Ploettnerulaceae</taxon>
        <taxon>Rhynchosporium</taxon>
    </lineage>
</organism>
<dbReference type="GO" id="GO:0005634">
    <property type="term" value="C:nucleus"/>
    <property type="evidence" value="ECO:0007669"/>
    <property type="project" value="UniProtKB-SubCell"/>
</dbReference>
<evidence type="ECO:0000313" key="6">
    <source>
        <dbReference type="EMBL" id="CZS93093.1"/>
    </source>
</evidence>
<dbReference type="InterPro" id="IPR012337">
    <property type="entry name" value="RNaseH-like_sf"/>
</dbReference>
<keyword evidence="7" id="KW-1185">Reference proteome</keyword>
<dbReference type="GO" id="GO:0008270">
    <property type="term" value="F:zinc ion binding"/>
    <property type="evidence" value="ECO:0007669"/>
    <property type="project" value="UniProtKB-KW"/>
</dbReference>
<evidence type="ECO:0000256" key="2">
    <source>
        <dbReference type="ARBA" id="ARBA00022723"/>
    </source>
</evidence>
<keyword evidence="3" id="KW-0863">Zinc-finger</keyword>
<reference evidence="7" key="1">
    <citation type="submission" date="2016-03" db="EMBL/GenBank/DDBJ databases">
        <authorList>
            <person name="Ploux O."/>
        </authorList>
    </citation>
    <scope>NUCLEOTIDE SEQUENCE [LARGE SCALE GENOMIC DNA]</scope>
    <source>
        <strain evidence="7">UK7</strain>
    </source>
</reference>
<name>A0A1E1K4W9_9HELO</name>
<dbReference type="PANTHER" id="PTHR46481">
    <property type="entry name" value="ZINC FINGER BED DOMAIN-CONTAINING PROTEIN 4"/>
    <property type="match status" value="1"/>
</dbReference>
<dbReference type="AlphaFoldDB" id="A0A1E1K4W9"/>
<comment type="subcellular location">
    <subcellularLocation>
        <location evidence="1">Nucleus</location>
    </subcellularLocation>
</comment>
<evidence type="ECO:0000313" key="7">
    <source>
        <dbReference type="Proteomes" id="UP000178129"/>
    </source>
</evidence>
<dbReference type="EMBL" id="FJUW01000007">
    <property type="protein sequence ID" value="CZS93093.1"/>
    <property type="molecule type" value="Genomic_DNA"/>
</dbReference>
<keyword evidence="5" id="KW-0539">Nucleus</keyword>
<accession>A0A1E1K4W9</accession>